<reference evidence="5 6" key="1">
    <citation type="submission" date="2017-10" db="EMBL/GenBank/DDBJ databases">
        <title>Draft genome of Lysinibacillus fusiformis strain Juneja, a laboratory-derived pathogen of Drosophila melanogaster.</title>
        <authorList>
            <person name="Smith B.R."/>
            <person name="Unckless R.L."/>
        </authorList>
    </citation>
    <scope>NUCLEOTIDE SEQUENCE [LARGE SCALE GENOMIC DNA]</scope>
    <source>
        <strain evidence="5 6">Juneja</strain>
    </source>
</reference>
<feature type="compositionally biased region" description="Basic and acidic residues" evidence="1">
    <location>
        <begin position="360"/>
        <end position="380"/>
    </location>
</feature>
<evidence type="ECO:0000259" key="4">
    <source>
        <dbReference type="Pfam" id="PF14504"/>
    </source>
</evidence>
<protein>
    <recommendedName>
        <fullName evidence="7">Allergen V5/Tpx-1</fullName>
    </recommendedName>
</protein>
<dbReference type="Proteomes" id="UP000234956">
    <property type="component" value="Unassembled WGS sequence"/>
</dbReference>
<dbReference type="InterPro" id="IPR035940">
    <property type="entry name" value="CAP_sf"/>
</dbReference>
<evidence type="ECO:0008006" key="7">
    <source>
        <dbReference type="Google" id="ProtNLM"/>
    </source>
</evidence>
<gene>
    <name evidence="5" type="ORF">CRI88_03505</name>
</gene>
<feature type="domain" description="SCP" evidence="3">
    <location>
        <begin position="237"/>
        <end position="338"/>
    </location>
</feature>
<keyword evidence="2" id="KW-0472">Membrane</keyword>
<keyword evidence="2" id="KW-1133">Transmembrane helix</keyword>
<dbReference type="CDD" id="cd05379">
    <property type="entry name" value="CAP_bacterial"/>
    <property type="match status" value="1"/>
</dbReference>
<organism evidence="5 6">
    <name type="scientific">Lysinibacillus fusiformis</name>
    <dbReference type="NCBI Taxonomy" id="28031"/>
    <lineage>
        <taxon>Bacteria</taxon>
        <taxon>Bacillati</taxon>
        <taxon>Bacillota</taxon>
        <taxon>Bacilli</taxon>
        <taxon>Bacillales</taxon>
        <taxon>Bacillaceae</taxon>
        <taxon>Lysinibacillus</taxon>
    </lineage>
</organism>
<dbReference type="AlphaFoldDB" id="A0A2I0V529"/>
<keyword evidence="2" id="KW-0812">Transmembrane</keyword>
<dbReference type="Pfam" id="PF14504">
    <property type="entry name" value="CAP_assoc_N"/>
    <property type="match status" value="1"/>
</dbReference>
<name>A0A2I0V529_9BACI</name>
<evidence type="ECO:0000256" key="2">
    <source>
        <dbReference type="SAM" id="Phobius"/>
    </source>
</evidence>
<dbReference type="PANTHER" id="PTHR31157">
    <property type="entry name" value="SCP DOMAIN-CONTAINING PROTEIN"/>
    <property type="match status" value="1"/>
</dbReference>
<dbReference type="PANTHER" id="PTHR31157:SF26">
    <property type="entry name" value="SCP-LIKE EXTRACELLULAR PROTEIN"/>
    <property type="match status" value="1"/>
</dbReference>
<dbReference type="InterPro" id="IPR029410">
    <property type="entry name" value="CAP_assoc"/>
</dbReference>
<dbReference type="RefSeq" id="WP_036125317.1">
    <property type="nucleotide sequence ID" value="NZ_JAZBNI010000003.1"/>
</dbReference>
<proteinExistence type="predicted"/>
<dbReference type="SUPFAM" id="SSF55797">
    <property type="entry name" value="PR-1-like"/>
    <property type="match status" value="1"/>
</dbReference>
<comment type="caution">
    <text evidence="5">The sequence shown here is derived from an EMBL/GenBank/DDBJ whole genome shotgun (WGS) entry which is preliminary data.</text>
</comment>
<dbReference type="Pfam" id="PF00188">
    <property type="entry name" value="CAP"/>
    <property type="match status" value="1"/>
</dbReference>
<dbReference type="InterPro" id="IPR014044">
    <property type="entry name" value="CAP_dom"/>
</dbReference>
<dbReference type="Gene3D" id="3.40.33.10">
    <property type="entry name" value="CAP"/>
    <property type="match status" value="1"/>
</dbReference>
<accession>A0A2I0V529</accession>
<evidence type="ECO:0000259" key="3">
    <source>
        <dbReference type="Pfam" id="PF00188"/>
    </source>
</evidence>
<sequence>MKALFRILMVCGAIALIGFMFFNTPQENEPLEGPNTNSNIIPQTQLKQQSAVGAMTRPQTGISTLVGKGIQTVLEQYGEPTRKEPSSFGYQWWVYNKDVATFFMIGVENNIVTQVYIAGQEIDAFPFKVGQKRDEIYRMTIIDYEVAATVGENIFIFSMSEEDMQTRLLVKFDGLYAQLYIDRETSELQGIRYTDSETLVLHQPYEMSYQGELVRRTPPSSFLQQEIDVASAKQLDDLLNVTRVHHELPPLAMDESLEEAAKMHSEDMKVQNFLSHESPTNGDLKKRLQAHDIDYSAANENLATAYFDAIEAMHGWTNSPEHRKVLLDDRYTRVGSGAFVDYYTQIYIEPTAQTMDSEEQDRKKQDIEEQDNEEQRNKEPDSEDPVENTEQSSSS</sequence>
<evidence type="ECO:0000256" key="1">
    <source>
        <dbReference type="SAM" id="MobiDB-lite"/>
    </source>
</evidence>
<dbReference type="EMBL" id="PDFK01000001">
    <property type="protein sequence ID" value="PKU53400.1"/>
    <property type="molecule type" value="Genomic_DNA"/>
</dbReference>
<feature type="domain" description="CAP-associated" evidence="4">
    <location>
        <begin position="67"/>
        <end position="205"/>
    </location>
</feature>
<evidence type="ECO:0000313" key="6">
    <source>
        <dbReference type="Proteomes" id="UP000234956"/>
    </source>
</evidence>
<feature type="region of interest" description="Disordered" evidence="1">
    <location>
        <begin position="351"/>
        <end position="395"/>
    </location>
</feature>
<evidence type="ECO:0000313" key="5">
    <source>
        <dbReference type="EMBL" id="PKU53400.1"/>
    </source>
</evidence>
<feature type="transmembrane region" description="Helical" evidence="2">
    <location>
        <begin position="7"/>
        <end position="24"/>
    </location>
</feature>